<dbReference type="Proteomes" id="UP000887013">
    <property type="component" value="Unassembled WGS sequence"/>
</dbReference>
<gene>
    <name evidence="1" type="ORF">NPIL_620901</name>
</gene>
<comment type="caution">
    <text evidence="1">The sequence shown here is derived from an EMBL/GenBank/DDBJ whole genome shotgun (WGS) entry which is preliminary data.</text>
</comment>
<organism evidence="1 2">
    <name type="scientific">Nephila pilipes</name>
    <name type="common">Giant wood spider</name>
    <name type="synonym">Nephila maculata</name>
    <dbReference type="NCBI Taxonomy" id="299642"/>
    <lineage>
        <taxon>Eukaryota</taxon>
        <taxon>Metazoa</taxon>
        <taxon>Ecdysozoa</taxon>
        <taxon>Arthropoda</taxon>
        <taxon>Chelicerata</taxon>
        <taxon>Arachnida</taxon>
        <taxon>Araneae</taxon>
        <taxon>Araneomorphae</taxon>
        <taxon>Entelegynae</taxon>
        <taxon>Araneoidea</taxon>
        <taxon>Nephilidae</taxon>
        <taxon>Nephila</taxon>
    </lineage>
</organism>
<reference evidence="1" key="1">
    <citation type="submission" date="2020-08" db="EMBL/GenBank/DDBJ databases">
        <title>Multicomponent nature underlies the extraordinary mechanical properties of spider dragline silk.</title>
        <authorList>
            <person name="Kono N."/>
            <person name="Nakamura H."/>
            <person name="Mori M."/>
            <person name="Yoshida Y."/>
            <person name="Ohtoshi R."/>
            <person name="Malay A.D."/>
            <person name="Moran D.A.P."/>
            <person name="Tomita M."/>
            <person name="Numata K."/>
            <person name="Arakawa K."/>
        </authorList>
    </citation>
    <scope>NUCLEOTIDE SEQUENCE</scope>
</reference>
<dbReference type="EMBL" id="BMAW01079088">
    <property type="protein sequence ID" value="GFU13952.1"/>
    <property type="molecule type" value="Genomic_DNA"/>
</dbReference>
<name>A0A8X6QA18_NEPPI</name>
<protein>
    <submittedName>
        <fullName evidence="1">Uncharacterized protein</fullName>
    </submittedName>
</protein>
<evidence type="ECO:0000313" key="1">
    <source>
        <dbReference type="EMBL" id="GFU13952.1"/>
    </source>
</evidence>
<accession>A0A8X6QA18</accession>
<sequence>MAKSEASAQRDNGNPDFGKEYRAALARSDLHCSKFFIVPSVHGTFLRSFFFAPFTRSCSPKNVMNRWVQLMDGIKHFVIVCGWLESIRSLSKYVYFFFFENFTTLIFLQGMKHSISVEK</sequence>
<proteinExistence type="predicted"/>
<keyword evidence="2" id="KW-1185">Reference proteome</keyword>
<evidence type="ECO:0000313" key="2">
    <source>
        <dbReference type="Proteomes" id="UP000887013"/>
    </source>
</evidence>
<dbReference type="AlphaFoldDB" id="A0A8X6QA18"/>